<feature type="transmembrane region" description="Helical" evidence="1">
    <location>
        <begin position="176"/>
        <end position="199"/>
    </location>
</feature>
<keyword evidence="1" id="KW-1133">Transmembrane helix</keyword>
<protein>
    <recommendedName>
        <fullName evidence="4">4-amino-4-deoxy-L-arabinose transferase-like glycosyltransferase</fullName>
    </recommendedName>
</protein>
<organism evidence="2 3">
    <name type="scientific">Krasilnikovia cinnamomea</name>
    <dbReference type="NCBI Taxonomy" id="349313"/>
    <lineage>
        <taxon>Bacteria</taxon>
        <taxon>Bacillati</taxon>
        <taxon>Actinomycetota</taxon>
        <taxon>Actinomycetes</taxon>
        <taxon>Micromonosporales</taxon>
        <taxon>Micromonosporaceae</taxon>
        <taxon>Krasilnikovia</taxon>
    </lineage>
</organism>
<feature type="transmembrane region" description="Helical" evidence="1">
    <location>
        <begin position="107"/>
        <end position="129"/>
    </location>
</feature>
<keyword evidence="3" id="KW-1185">Reference proteome</keyword>
<evidence type="ECO:0000313" key="3">
    <source>
        <dbReference type="Proteomes" id="UP000292564"/>
    </source>
</evidence>
<feature type="transmembrane region" description="Helical" evidence="1">
    <location>
        <begin position="295"/>
        <end position="313"/>
    </location>
</feature>
<dbReference type="Proteomes" id="UP000292564">
    <property type="component" value="Unassembled WGS sequence"/>
</dbReference>
<keyword evidence="1" id="KW-0812">Transmembrane</keyword>
<evidence type="ECO:0000256" key="1">
    <source>
        <dbReference type="SAM" id="Phobius"/>
    </source>
</evidence>
<keyword evidence="1" id="KW-0472">Membrane</keyword>
<comment type="caution">
    <text evidence="2">The sequence shown here is derived from an EMBL/GenBank/DDBJ whole genome shotgun (WGS) entry which is preliminary data.</text>
</comment>
<feature type="transmembrane region" description="Helical" evidence="1">
    <location>
        <begin position="429"/>
        <end position="450"/>
    </location>
</feature>
<evidence type="ECO:0000313" key="2">
    <source>
        <dbReference type="EMBL" id="RZU52568.1"/>
    </source>
</evidence>
<feature type="transmembrane region" description="Helical" evidence="1">
    <location>
        <begin position="272"/>
        <end position="290"/>
    </location>
</feature>
<sequence length="621" mass="65586">MLLGLASAFCAAVTLAWVAAGLRSAGRGLNVAEESFYLLSYRWWDVNLRTFTGAQYLYGPVFELLGHNIAHLRMFRIAAMVALHVVFGWSVMWWLRAQRPTAPASRLWEVTGILAIVAAGGVACGWLPLSPGYNDGTVVGGLLSMAFILFAAGHLARGRPIPLRLAFGYGTTVSVLLLVKWGSLAAVALTAIAAVALLWRRSRREITRLAGMAAVGVAAVPAMLAVFVPVTTVLAELVVVNRLITTAEGKPPTAVLGAYLTELGELTTVVVARHWLLLVAAAVAVLVRWLPEARLFAGVLAVVAFGRSLQQVWDGAGVHGGAGYTGRYVETLALPLIVAILVAVLVVDGERVHRRWAGPQVSATRSTVGAGGPRGWMLLLVLTLVPIGQAIGTTGPLMVRAIGGFAAWMAVLIAVFTGIEAASAICRRLVASVLAATVLAAGLIAVGGLWRYPYRTFPYRTATEAAGVPALASLRFHPAEAKAFAELRGQLRPYVEPSGRPMIGLVGAVLALDGRPVGEVWTENAGRNAASIRAACPGGKPSWGQRPPLLLYTRVVGAAEIAALRACGVDFAVDYRALAVYRIPIDPSTALNLVVYVPAAEFTVVAGYSAPGWKPTASKRR</sequence>
<dbReference type="AlphaFoldDB" id="A0A4Q7ZNF8"/>
<accession>A0A4Q7ZNF8</accession>
<feature type="transmembrane region" description="Helical" evidence="1">
    <location>
        <begin position="328"/>
        <end position="347"/>
    </location>
</feature>
<feature type="transmembrane region" description="Helical" evidence="1">
    <location>
        <begin position="397"/>
        <end position="417"/>
    </location>
</feature>
<reference evidence="2 3" key="1">
    <citation type="submission" date="2019-02" db="EMBL/GenBank/DDBJ databases">
        <title>Sequencing the genomes of 1000 actinobacteria strains.</title>
        <authorList>
            <person name="Klenk H.-P."/>
        </authorList>
    </citation>
    <scope>NUCLEOTIDE SEQUENCE [LARGE SCALE GENOMIC DNA]</scope>
    <source>
        <strain evidence="2 3">DSM 45162</strain>
    </source>
</reference>
<feature type="transmembrane region" description="Helical" evidence="1">
    <location>
        <begin position="375"/>
        <end position="391"/>
    </location>
</feature>
<proteinExistence type="predicted"/>
<feature type="transmembrane region" description="Helical" evidence="1">
    <location>
        <begin position="211"/>
        <end position="235"/>
    </location>
</feature>
<dbReference type="EMBL" id="SHKY01000001">
    <property type="protein sequence ID" value="RZU52568.1"/>
    <property type="molecule type" value="Genomic_DNA"/>
</dbReference>
<feature type="transmembrane region" description="Helical" evidence="1">
    <location>
        <begin position="136"/>
        <end position="156"/>
    </location>
</feature>
<gene>
    <name evidence="2" type="ORF">EV385_4441</name>
</gene>
<evidence type="ECO:0008006" key="4">
    <source>
        <dbReference type="Google" id="ProtNLM"/>
    </source>
</evidence>
<feature type="transmembrane region" description="Helical" evidence="1">
    <location>
        <begin position="77"/>
        <end position="95"/>
    </location>
</feature>
<name>A0A4Q7ZNF8_9ACTN</name>